<dbReference type="OrthoDB" id="5450709at2"/>
<proteinExistence type="predicted"/>
<evidence type="ECO:0000256" key="1">
    <source>
        <dbReference type="SAM" id="SignalP"/>
    </source>
</evidence>
<dbReference type="AlphaFoldDB" id="A4BFE8"/>
<accession>A4BFE8</accession>
<evidence type="ECO:0000313" key="3">
    <source>
        <dbReference type="Proteomes" id="UP000005953"/>
    </source>
</evidence>
<dbReference type="InterPro" id="IPR021953">
    <property type="entry name" value="DUF3570"/>
</dbReference>
<dbReference type="RefSeq" id="WP_008043727.1">
    <property type="nucleotide sequence ID" value="NZ_CH724150.1"/>
</dbReference>
<keyword evidence="3" id="KW-1185">Reference proteome</keyword>
<keyword evidence="1" id="KW-0732">Signal</keyword>
<protein>
    <recommendedName>
        <fullName evidence="4">DUF3570 domain-containing protein</fullName>
    </recommendedName>
</protein>
<evidence type="ECO:0000313" key="2">
    <source>
        <dbReference type="EMBL" id="EAR09043.1"/>
    </source>
</evidence>
<dbReference type="Proteomes" id="UP000005953">
    <property type="component" value="Unassembled WGS sequence"/>
</dbReference>
<feature type="chain" id="PRO_5002666482" description="DUF3570 domain-containing protein" evidence="1">
    <location>
        <begin position="26"/>
        <end position="418"/>
    </location>
</feature>
<reference evidence="2 3" key="1">
    <citation type="submission" date="2006-02" db="EMBL/GenBank/DDBJ databases">
        <authorList>
            <person name="Pinhassi J."/>
            <person name="Pedros-Alio C."/>
            <person name="Ferriera S."/>
            <person name="Johnson J."/>
            <person name="Kravitz S."/>
            <person name="Halpern A."/>
            <person name="Remington K."/>
            <person name="Beeson K."/>
            <person name="Tran B."/>
            <person name="Rogers Y.-H."/>
            <person name="Friedman R."/>
            <person name="Venter J.C."/>
        </authorList>
    </citation>
    <scope>NUCLEOTIDE SEQUENCE [LARGE SCALE GENOMIC DNA]</scope>
    <source>
        <strain evidence="2 3">MED297</strain>
    </source>
</reference>
<comment type="caution">
    <text evidence="2">The sequence shown here is derived from an EMBL/GenBank/DDBJ whole genome shotgun (WGS) entry which is preliminary data.</text>
</comment>
<evidence type="ECO:0008006" key="4">
    <source>
        <dbReference type="Google" id="ProtNLM"/>
    </source>
</evidence>
<name>A4BFE8_9GAMM</name>
<dbReference type="EMBL" id="AAOE01000013">
    <property type="protein sequence ID" value="EAR09043.1"/>
    <property type="molecule type" value="Genomic_DNA"/>
</dbReference>
<feature type="signal peptide" evidence="1">
    <location>
        <begin position="1"/>
        <end position="25"/>
    </location>
</feature>
<gene>
    <name evidence="2" type="ORF">MED297_16913</name>
</gene>
<sequence>MSDVLKKLTASALAIPGMASSVAAAGPAQSEASYRYTYYTEDDSPAARDDAGIAQERYTIQVHQFHLLMPVKDKYSVTVESSFEHMAGASPVYTYVPEGEEEVYTHFAGASKELRYDLTAAGRVYGATTEAGAAAYFSIERDYIALNAGIDGAAQINDQMTTLSGGLSFGYDWMSPTTLRDEGSEDQAANEPGRYYANDESKWQVSVSEGIGQIINMNLVVQGNATFTYKKGYLSDPYRDCPHAESVPCDIRPSTRSVGTLSLGARRFLPDLNAAVHADYRLFLDSWGIASSTIDLDYYQNWAPNWSFFTNNGVNIQVVPGLRYYVQTSAYFYEVPDLNENDPFYTVDTTTFYSSDPRLSHYGALAAKLRVNADFRNFTLNTYAERYAANPAYGFNFDEEAPGLPGFWRFGTGLDYRF</sequence>
<dbReference type="Pfam" id="PF12094">
    <property type="entry name" value="DUF3570"/>
    <property type="match status" value="1"/>
</dbReference>
<dbReference type="HOGENOM" id="CLU_058588_0_0_6"/>
<dbReference type="STRING" id="314283.MED297_16913"/>
<organism evidence="2 3">
    <name type="scientific">Reinekea blandensis MED297</name>
    <dbReference type="NCBI Taxonomy" id="314283"/>
    <lineage>
        <taxon>Bacteria</taxon>
        <taxon>Pseudomonadati</taxon>
        <taxon>Pseudomonadota</taxon>
        <taxon>Gammaproteobacteria</taxon>
        <taxon>Oceanospirillales</taxon>
        <taxon>Saccharospirillaceae</taxon>
        <taxon>Reinekea</taxon>
    </lineage>
</organism>